<gene>
    <name evidence="2" type="ORF">KJY40_11500</name>
</gene>
<feature type="coiled-coil region" evidence="1">
    <location>
        <begin position="19"/>
        <end position="112"/>
    </location>
</feature>
<keyword evidence="1" id="KW-0175">Coiled coil</keyword>
<dbReference type="RefSeq" id="WP_230736896.1">
    <property type="nucleotide sequence ID" value="NZ_CP075567.1"/>
</dbReference>
<accession>A0ABY3Q7Y1</accession>
<evidence type="ECO:0000313" key="3">
    <source>
        <dbReference type="Proteomes" id="UP001162907"/>
    </source>
</evidence>
<name>A0ABY3Q7Y1_9PSED</name>
<evidence type="ECO:0000256" key="1">
    <source>
        <dbReference type="SAM" id="Coils"/>
    </source>
</evidence>
<dbReference type="Proteomes" id="UP001162907">
    <property type="component" value="Chromosome"/>
</dbReference>
<keyword evidence="3" id="KW-1185">Reference proteome</keyword>
<dbReference type="EMBL" id="CP075567">
    <property type="protein sequence ID" value="UFQ02275.1"/>
    <property type="molecule type" value="Genomic_DNA"/>
</dbReference>
<reference evidence="2 3" key="1">
    <citation type="journal article" date="2022" name="Int. J. Syst. Evol. Microbiol.">
        <title>Pseudomonas fitomaticsae sp. nov., isolated at Marimurtra Botanical Garden in Blanes, Catalonia, Spain.</title>
        <authorList>
            <person name="Atanasov K.E."/>
            <person name="Galbis D.M."/>
            <person name="Cornado D."/>
            <person name="Serpico A."/>
            <person name="Sanchez G."/>
            <person name="Bosch M."/>
            <person name="Ferrer A."/>
            <person name="Altabella T."/>
        </authorList>
    </citation>
    <scope>NUCLEOTIDE SEQUENCE [LARGE SCALE GENOMIC DNA]</scope>
    <source>
        <strain evidence="2 3">FIT81</strain>
    </source>
</reference>
<sequence>MDPSEIENTDDWLGCPTPLETCQQQLRLYENEFEELNRQLREERERIFKLVEMNTEASQDRDALRKQLLAARSDVVRLQSQTTELSSQLRALNDIKHQNTHLFQENQRLLREARDRES</sequence>
<evidence type="ECO:0000313" key="2">
    <source>
        <dbReference type="EMBL" id="UFQ02275.1"/>
    </source>
</evidence>
<protein>
    <submittedName>
        <fullName evidence="2">Uncharacterized protein</fullName>
    </submittedName>
</protein>
<organism evidence="2 3">
    <name type="scientific">Pseudomonas fitomaticsae</name>
    <dbReference type="NCBI Taxonomy" id="2837969"/>
    <lineage>
        <taxon>Bacteria</taxon>
        <taxon>Pseudomonadati</taxon>
        <taxon>Pseudomonadota</taxon>
        <taxon>Gammaproteobacteria</taxon>
        <taxon>Pseudomonadales</taxon>
        <taxon>Pseudomonadaceae</taxon>
        <taxon>Pseudomonas</taxon>
    </lineage>
</organism>
<proteinExistence type="predicted"/>